<dbReference type="InterPro" id="IPR011041">
    <property type="entry name" value="Quinoprot_gluc/sorb_DH_b-prop"/>
</dbReference>
<reference evidence="1" key="1">
    <citation type="journal article" date="2014" name="Front. Microbiol.">
        <title>High frequency of phylogenetically diverse reductive dehalogenase-homologous genes in deep subseafloor sedimentary metagenomes.</title>
        <authorList>
            <person name="Kawai M."/>
            <person name="Futagami T."/>
            <person name="Toyoda A."/>
            <person name="Takaki Y."/>
            <person name="Nishi S."/>
            <person name="Hori S."/>
            <person name="Arai W."/>
            <person name="Tsubouchi T."/>
            <person name="Morono Y."/>
            <person name="Uchiyama I."/>
            <person name="Ito T."/>
            <person name="Fujiyama A."/>
            <person name="Inagaki F."/>
            <person name="Takami H."/>
        </authorList>
    </citation>
    <scope>NUCLEOTIDE SEQUENCE</scope>
    <source>
        <strain evidence="1">Expedition CK06-06</strain>
    </source>
</reference>
<gene>
    <name evidence="1" type="ORF">S03H2_06623</name>
</gene>
<dbReference type="SUPFAM" id="SSF50952">
    <property type="entry name" value="Soluble quinoprotein glucose dehydrogenase"/>
    <property type="match status" value="1"/>
</dbReference>
<accession>X1FEM7</accession>
<name>X1FEM7_9ZZZZ</name>
<evidence type="ECO:0008006" key="2">
    <source>
        <dbReference type="Google" id="ProtNLM"/>
    </source>
</evidence>
<comment type="caution">
    <text evidence="1">The sequence shown here is derived from an EMBL/GenBank/DDBJ whole genome shotgun (WGS) entry which is preliminary data.</text>
</comment>
<sequence length="334" mass="35687">EGSILWQKEVRGVDYMASDNAGGAIIATDNSYNERTLLVTKLDSDGGFPWGEDGVSFYVDGYQANSLQLVSDSDGGAIIAWQERTGEPGERVTCVYTQKVNTEGSQSWGQDGVLLYTSSKEAGAEELRLTGDGSGGAIIVWMQVPRGKVEDDSPKALLWDICAQRLDAQGNTLWTENGIRLGITEGGGQCPTNRVVASDGAGGAIAIWEDLRKGLTSVYAQRIDALGDIQWQPGGEEVCYIETNSSFWPYMAVSDGSGGTIVSFGTRAQKIDTDGNTIWPANGVVFAAGGANSIAYDGYGGIVVAWGESGRSYVQRLSDEGRQLWENKGIKLIP</sequence>
<evidence type="ECO:0000313" key="1">
    <source>
        <dbReference type="EMBL" id="GAH19228.1"/>
    </source>
</evidence>
<dbReference type="AlphaFoldDB" id="X1FEM7"/>
<proteinExistence type="predicted"/>
<dbReference type="EMBL" id="BARU01002930">
    <property type="protein sequence ID" value="GAH19228.1"/>
    <property type="molecule type" value="Genomic_DNA"/>
</dbReference>
<feature type="non-terminal residue" evidence="1">
    <location>
        <position position="1"/>
    </location>
</feature>
<organism evidence="1">
    <name type="scientific">marine sediment metagenome</name>
    <dbReference type="NCBI Taxonomy" id="412755"/>
    <lineage>
        <taxon>unclassified sequences</taxon>
        <taxon>metagenomes</taxon>
        <taxon>ecological metagenomes</taxon>
    </lineage>
</organism>
<protein>
    <recommendedName>
        <fullName evidence="2">Bulb-type lectin domain-containing protein</fullName>
    </recommendedName>
</protein>